<dbReference type="Gene3D" id="2.60.40.3140">
    <property type="match status" value="1"/>
</dbReference>
<dbReference type="SUPFAM" id="SSF54001">
    <property type="entry name" value="Cysteine proteinases"/>
    <property type="match status" value="1"/>
</dbReference>
<organism evidence="1 2">
    <name type="scientific">Sphingobacterium athyrii</name>
    <dbReference type="NCBI Taxonomy" id="2152717"/>
    <lineage>
        <taxon>Bacteria</taxon>
        <taxon>Pseudomonadati</taxon>
        <taxon>Bacteroidota</taxon>
        <taxon>Sphingobacteriia</taxon>
        <taxon>Sphingobacteriales</taxon>
        <taxon>Sphingobacteriaceae</taxon>
        <taxon>Sphingobacterium</taxon>
    </lineage>
</organism>
<dbReference type="AlphaFoldDB" id="A0A363NV72"/>
<accession>A0A363NV72</accession>
<evidence type="ECO:0000313" key="1">
    <source>
        <dbReference type="EMBL" id="PUV24694.1"/>
    </source>
</evidence>
<dbReference type="RefSeq" id="WP_108633029.1">
    <property type="nucleotide sequence ID" value="NZ_QCXX01000002.1"/>
</dbReference>
<gene>
    <name evidence="1" type="ORF">DCO56_06865</name>
</gene>
<name>A0A363NV72_9SPHI</name>
<dbReference type="OrthoDB" id="98874at2"/>
<reference evidence="1 2" key="1">
    <citation type="submission" date="2018-04" db="EMBL/GenBank/DDBJ databases">
        <title>Sphingobacterium sp. M46 Genome.</title>
        <authorList>
            <person name="Cheng J."/>
            <person name="Li Y."/>
        </authorList>
    </citation>
    <scope>NUCLEOTIDE SEQUENCE [LARGE SCALE GENOMIC DNA]</scope>
    <source>
        <strain evidence="1 2">M46</strain>
    </source>
</reference>
<sequence length="658" mass="75928">MRHFLTLFLIFYFCPTIFGQNFDFGRISISDFSPTPLDSNADAIVLKEFGQSAVFVDDYDHRVKLMHEYHVLIRINNKEGFKKANFEIPSYKRGSYIRDHLDELKAVTYNLENGQINRTELENKKVFKENYSAYLDLNKFTLPNIKEGSIIEVSYRTLEQDLFNFKTWVFQDDIPKLKSQCIAIIPASFTYNVVLRGPYKLDDQKKGEVLKEYLFLDGIRMDCSKLTYTMSNIPAFIEEDFMTSPKNFKSAIYYELESIFYPSTGVKKTFSKTWKDVDTELMNEKTFGGQLKKTDLFKTTLSTLLSPNDSKLVKANKIYDYIKKQIKWNNYLGKYAESGIEKALEKRTGNIGDINLALVTALQAADLDAYPIILSTRRNGTPNSLFPVLSDFDYVIACVDIDGTKYKLDASNTYLPFGSLPLQCLNERGRIIYSKKSSDWFPLASEEISEQYYTLIGVLNDQGQLKGTLTISSQGNKALLKRQHIAKFNSLEEYWEKLDEEMPNVSLTNAKIEHLNEVDQVLNETFDITLDVNKQEGSTILSFAPNVIDRISYNPFKIQDRTYPVDMGFKSKLQYTIQLEIPEQYDVTDKPQNVSLALPESAARYKYMTQLNDNKLEVLGSLSFNKPIFTVDEYFSLKELYSRIIQQQKLDIRLTTKK</sequence>
<dbReference type="EMBL" id="QCXX01000002">
    <property type="protein sequence ID" value="PUV24694.1"/>
    <property type="molecule type" value="Genomic_DNA"/>
</dbReference>
<keyword evidence="2" id="KW-1185">Reference proteome</keyword>
<proteinExistence type="predicted"/>
<dbReference type="Gene3D" id="2.60.120.1130">
    <property type="match status" value="1"/>
</dbReference>
<evidence type="ECO:0000313" key="2">
    <source>
        <dbReference type="Proteomes" id="UP000250831"/>
    </source>
</evidence>
<dbReference type="InterPro" id="IPR038765">
    <property type="entry name" value="Papain-like_cys_pep_sf"/>
</dbReference>
<dbReference type="Gene3D" id="3.10.620.30">
    <property type="match status" value="1"/>
</dbReference>
<evidence type="ECO:0008006" key="3">
    <source>
        <dbReference type="Google" id="ProtNLM"/>
    </source>
</evidence>
<protein>
    <recommendedName>
        <fullName evidence="3">DUF3857 domain-containing protein</fullName>
    </recommendedName>
</protein>
<comment type="caution">
    <text evidence="1">The sequence shown here is derived from an EMBL/GenBank/DDBJ whole genome shotgun (WGS) entry which is preliminary data.</text>
</comment>
<dbReference type="Proteomes" id="UP000250831">
    <property type="component" value="Unassembled WGS sequence"/>
</dbReference>